<dbReference type="AlphaFoldDB" id="A0A5B6WS42"/>
<evidence type="ECO:0000313" key="2">
    <source>
        <dbReference type="Proteomes" id="UP000325315"/>
    </source>
</evidence>
<organism evidence="1 2">
    <name type="scientific">Gossypium australe</name>
    <dbReference type="NCBI Taxonomy" id="47621"/>
    <lineage>
        <taxon>Eukaryota</taxon>
        <taxon>Viridiplantae</taxon>
        <taxon>Streptophyta</taxon>
        <taxon>Embryophyta</taxon>
        <taxon>Tracheophyta</taxon>
        <taxon>Spermatophyta</taxon>
        <taxon>Magnoliopsida</taxon>
        <taxon>eudicotyledons</taxon>
        <taxon>Gunneridae</taxon>
        <taxon>Pentapetalae</taxon>
        <taxon>rosids</taxon>
        <taxon>malvids</taxon>
        <taxon>Malvales</taxon>
        <taxon>Malvaceae</taxon>
        <taxon>Malvoideae</taxon>
        <taxon>Gossypium</taxon>
    </lineage>
</organism>
<proteinExistence type="predicted"/>
<gene>
    <name evidence="1" type="ORF">EPI10_005865</name>
</gene>
<comment type="caution">
    <text evidence="1">The sequence shown here is derived from an EMBL/GenBank/DDBJ whole genome shotgun (WGS) entry which is preliminary data.</text>
</comment>
<reference evidence="2" key="1">
    <citation type="journal article" date="2019" name="Plant Biotechnol. J.">
        <title>Genome sequencing of the Australian wild diploid species Gossypium australe highlights disease resistance and delayed gland morphogenesis.</title>
        <authorList>
            <person name="Cai Y."/>
            <person name="Cai X."/>
            <person name="Wang Q."/>
            <person name="Wang P."/>
            <person name="Zhang Y."/>
            <person name="Cai C."/>
            <person name="Xu Y."/>
            <person name="Wang K."/>
            <person name="Zhou Z."/>
            <person name="Wang C."/>
            <person name="Geng S."/>
            <person name="Li B."/>
            <person name="Dong Q."/>
            <person name="Hou Y."/>
            <person name="Wang H."/>
            <person name="Ai P."/>
            <person name="Liu Z."/>
            <person name="Yi F."/>
            <person name="Sun M."/>
            <person name="An G."/>
            <person name="Cheng J."/>
            <person name="Zhang Y."/>
            <person name="Shi Q."/>
            <person name="Xie Y."/>
            <person name="Shi X."/>
            <person name="Chang Y."/>
            <person name="Huang F."/>
            <person name="Chen Y."/>
            <person name="Hong S."/>
            <person name="Mi L."/>
            <person name="Sun Q."/>
            <person name="Zhang L."/>
            <person name="Zhou B."/>
            <person name="Peng R."/>
            <person name="Zhang X."/>
            <person name="Liu F."/>
        </authorList>
    </citation>
    <scope>NUCLEOTIDE SEQUENCE [LARGE SCALE GENOMIC DNA]</scope>
    <source>
        <strain evidence="2">cv. PA1801</strain>
    </source>
</reference>
<sequence length="78" mass="8862">MAEVGLLPPASSVNLVEPSSLVFLIWERQQVYNGDQKPIENVYGKFVANSRRWLLIKIGPTLEFNRSWDENGGAWKNS</sequence>
<evidence type="ECO:0000313" key="1">
    <source>
        <dbReference type="EMBL" id="KAA3483717.1"/>
    </source>
</evidence>
<dbReference type="EMBL" id="SMMG02000002">
    <property type="protein sequence ID" value="KAA3483717.1"/>
    <property type="molecule type" value="Genomic_DNA"/>
</dbReference>
<dbReference type="Proteomes" id="UP000325315">
    <property type="component" value="Unassembled WGS sequence"/>
</dbReference>
<protein>
    <submittedName>
        <fullName evidence="1">Uncharacterized protein</fullName>
    </submittedName>
</protein>
<keyword evidence="2" id="KW-1185">Reference proteome</keyword>
<accession>A0A5B6WS42</accession>
<name>A0A5B6WS42_9ROSI</name>